<evidence type="ECO:0000313" key="2">
    <source>
        <dbReference type="EMBL" id="EJK49468.1"/>
    </source>
</evidence>
<reference evidence="2 3" key="1">
    <citation type="journal article" date="2012" name="Genome Biol.">
        <title>Genome and low-iron response of an oceanic diatom adapted to chronic iron limitation.</title>
        <authorList>
            <person name="Lommer M."/>
            <person name="Specht M."/>
            <person name="Roy A.S."/>
            <person name="Kraemer L."/>
            <person name="Andreson R."/>
            <person name="Gutowska M.A."/>
            <person name="Wolf J."/>
            <person name="Bergner S.V."/>
            <person name="Schilhabel M.B."/>
            <person name="Klostermeier U.C."/>
            <person name="Beiko R.G."/>
            <person name="Rosenstiel P."/>
            <person name="Hippler M."/>
            <person name="Laroche J."/>
        </authorList>
    </citation>
    <scope>NUCLEOTIDE SEQUENCE [LARGE SCALE GENOMIC DNA]</scope>
    <source>
        <strain evidence="2 3">CCMP1005</strain>
    </source>
</reference>
<accession>K0R7M6</accession>
<dbReference type="EMBL" id="AGNL01044759">
    <property type="protein sequence ID" value="EJK49468.1"/>
    <property type="molecule type" value="Genomic_DNA"/>
</dbReference>
<evidence type="ECO:0000256" key="1">
    <source>
        <dbReference type="SAM" id="MobiDB-lite"/>
    </source>
</evidence>
<keyword evidence="3" id="KW-1185">Reference proteome</keyword>
<proteinExistence type="predicted"/>
<feature type="region of interest" description="Disordered" evidence="1">
    <location>
        <begin position="1"/>
        <end position="143"/>
    </location>
</feature>
<gene>
    <name evidence="2" type="ORF">THAOC_31654</name>
</gene>
<organism evidence="2 3">
    <name type="scientific">Thalassiosira oceanica</name>
    <name type="common">Marine diatom</name>
    <dbReference type="NCBI Taxonomy" id="159749"/>
    <lineage>
        <taxon>Eukaryota</taxon>
        <taxon>Sar</taxon>
        <taxon>Stramenopiles</taxon>
        <taxon>Ochrophyta</taxon>
        <taxon>Bacillariophyta</taxon>
        <taxon>Coscinodiscophyceae</taxon>
        <taxon>Thalassiosirophycidae</taxon>
        <taxon>Thalassiosirales</taxon>
        <taxon>Thalassiosiraceae</taxon>
        <taxon>Thalassiosira</taxon>
    </lineage>
</organism>
<sequence>MEVEAILNSRDAGDSDDACSDDLPLSRGTSSSDAIRRLVGGISLRDGSDDSDEGGGGSDDIGFNLNFASSSLSRPVPAGAGEDMDGQFPLRDGGPSARSVERDADGPSGPARDGGRREDGGPPAGLRAAESNELRLLSSGAGR</sequence>
<name>K0R7M6_THAOC</name>
<feature type="non-terminal residue" evidence="2">
    <location>
        <position position="143"/>
    </location>
</feature>
<evidence type="ECO:0000313" key="3">
    <source>
        <dbReference type="Proteomes" id="UP000266841"/>
    </source>
</evidence>
<dbReference type="Proteomes" id="UP000266841">
    <property type="component" value="Unassembled WGS sequence"/>
</dbReference>
<dbReference type="AlphaFoldDB" id="K0R7M6"/>
<comment type="caution">
    <text evidence="2">The sequence shown here is derived from an EMBL/GenBank/DDBJ whole genome shotgun (WGS) entry which is preliminary data.</text>
</comment>
<protein>
    <submittedName>
        <fullName evidence="2">Uncharacterized protein</fullName>
    </submittedName>
</protein>